<evidence type="ECO:0000313" key="1">
    <source>
        <dbReference type="EMBL" id="QHT82744.1"/>
    </source>
</evidence>
<name>A0A6C0HQP7_9ZZZZ</name>
<organism evidence="1">
    <name type="scientific">viral metagenome</name>
    <dbReference type="NCBI Taxonomy" id="1070528"/>
    <lineage>
        <taxon>unclassified sequences</taxon>
        <taxon>metagenomes</taxon>
        <taxon>organismal metagenomes</taxon>
    </lineage>
</organism>
<reference evidence="1" key="1">
    <citation type="journal article" date="2020" name="Nature">
        <title>Giant virus diversity and host interactions through global metagenomics.</title>
        <authorList>
            <person name="Schulz F."/>
            <person name="Roux S."/>
            <person name="Paez-Espino D."/>
            <person name="Jungbluth S."/>
            <person name="Walsh D.A."/>
            <person name="Denef V.J."/>
            <person name="McMahon K.D."/>
            <person name="Konstantinidis K.T."/>
            <person name="Eloe-Fadrosh E.A."/>
            <person name="Kyrpides N.C."/>
            <person name="Woyke T."/>
        </authorList>
    </citation>
    <scope>NUCLEOTIDE SEQUENCE</scope>
    <source>
        <strain evidence="1">GVMAG-M-3300023184-165</strain>
    </source>
</reference>
<protein>
    <submittedName>
        <fullName evidence="1">Uncharacterized protein</fullName>
    </submittedName>
</protein>
<sequence length="2011" mass="232568">MSSSQSVEEVSLKPSTPEKQTIDLQLSDVVRFEAPQNKILNDKTFIIEYIDKNSIKLVNVDDLTSLRLKISADGILGDGSITSIALIDRNENSGYARQNNLLLGTWVDILFGGDAPVIITGEITNLEEDMIELKSYPEGDTLYINFGYKGLPEDLPIETITIREKPEKIRAEEKPKLSEESDETIQPIQDLEEDVAIENRETLYNLPAKDIKDTVREFFVRADEIKIGQELSAITQMIDVEENQQRYNIYSQTDDLLNELLSNIPNTQRTSSVLNNIHTMIERFKQLRVEFSNLDENGNVIGPIIKTVNWKPLATNLMSFKTLLFWLLPVAKNVKKVYNISSKEDAEDFVDIVPLSIDENIAEMKNIFDRYKSNDTPSEQNKYFNLISELNPYLTPFNETNSESTFDVINSISIANDISAIIDNLDDFSSSIVQNDIVKTKKFVIQRYNLGVNRLDATQITGKKMISHRVNITQPDVLEIKSILTLPEPAVRFSRINLPATSIYEKANLNNTFINYWQLLNDNTRVNKVAVSNLESEDEAIAKEDGERKFMNSIKNYVLSNSESGEKMTNLEIYKKFIQKIVPKTRVLFSLMKKYIHGRLSLHDIVGYLEPFLVYTDDLTFMQYKEMNLFLQEKISEYYKSFKEKEKEFSAIKKKAMNISLKPNDRSVVSLLTDRKNSNEVLRSYDYDQSDLTLTSSELLWKMINTDYSNIYNNALALANIGTMMPENINSIIENIEKEKNKLDEAIKEEEKDNKCINIVISKQYKTLEEIAADNDKLTYFDKKYDDTTYGILDDYQKEQIAMEPAAFNEFLIQKLISKNKIRPDDAPYMAETLITGMKRVVDGDFAILYDLAQDKLLYFKRVHNKWQPDKTIDEKTVTSNQGLLCDFQKDCMEVDKKYKSICETQDMNKRHVTENALKEIINQFDKKYDMSKEKLLELLTKNYDYDISIIEKLHNIHHSRIFKYNAEQFKLGVGNDDFEKDIVASPYVKLRDLILGQSNITNKNNYLVRFAIRFTREPNPDESTTEDGLHWRYCVKTGVKLLPSFMYKLAVCWTENPNNYMRIMDEIIKDCGKKSDDGDSWVDEYSGYIIRAIDPDIDEGYEEGYKVKTREVMEQDLGDALLSVSEKPVVKKYTTPETKMMSNIVSALAEQMGIFIEDQKEFIIKIASEMMQGGALVSEEDHKTKVEEAAKKGKKLPPYLSVYNSTILYLTLGAYLIGVQTAIPSIKTRRTFPGCVRSFTGYPFEGSGDLSSLQYLSCVAYKLRNETHPWSALMRMKESVISEKIKAFIDTYYINNSDVMQKCKDKLEYLLVNPEESIPSEYALNKWTQFLPPLIPFKLKPITNISEDFKKECLRNFKSGATCQREKILIIKSKIIFFSLALQECIQKVVDRKKLLLTNSAKEPFLENACCSERGGISTIKYFIEEEPEILVYNKIVKDLTNIIEDIDAVTKAPMFFCRENSKNIYAPLSDQYNDETIYRAFILYCKFNSIVPISPELDAICGGKPERFSKSDSISEKIRKLKQEGKNYNNESLLRLLQYVDRKNIVNINIDSPIVTQIQKMRNILEEMDHDDDNEIVPKALRQNINNALDTFDIAVTEDTEEMRGLKNYLARVNAEMNAEIYDFISKNSGVTKRKLVDVKVLLNTVMKWGTCSNDARKDSISDESMYNNIQFVKNYIHQFLDVFPETIINKVDFQNAVNLPKYWNLSQKHNSDIKNIIGEYYKDMRPFYDDKIVKNILRKTVETTKNLLNLVQDTPYMTDINYKGNKTYSVFDKRTSELLFENYFLQTLHVYKRLAEDKDMLIMDYPEDKDEREMALTIENMEEDELHLSSKTTPTLLLGNIKDMKIRVSKLMVAFLTIMTNHKDIVDLSYDKIMEVVFKSKEREKDTFTDRLQAMTDEERDADTILKINKLGVWSKGLQKGLTNYVKETYDEEREYMEKIAEIETNLRKTKDVTDENVDQFLEDYMENADAAEAIDREENDIGWFAGDDAGEDYFGAEQDADNWLERD</sequence>
<accession>A0A6C0HQP7</accession>
<dbReference type="EMBL" id="MN740003">
    <property type="protein sequence ID" value="QHT82744.1"/>
    <property type="molecule type" value="Genomic_DNA"/>
</dbReference>
<proteinExistence type="predicted"/>